<reference evidence="1" key="1">
    <citation type="submission" date="2021-06" db="EMBL/GenBank/DDBJ databases">
        <authorList>
            <person name="Kallberg Y."/>
            <person name="Tangrot J."/>
            <person name="Rosling A."/>
        </authorList>
    </citation>
    <scope>NUCLEOTIDE SEQUENCE</scope>
    <source>
        <strain evidence="1">CL356</strain>
    </source>
</reference>
<dbReference type="EMBL" id="CAJVPT010001468">
    <property type="protein sequence ID" value="CAG8463083.1"/>
    <property type="molecule type" value="Genomic_DNA"/>
</dbReference>
<gene>
    <name evidence="1" type="ORF">ACOLOM_LOCUS1253</name>
</gene>
<sequence>MEMERYVQLRLVHRGTATNSEARILFLADPQIEGDAKIQRQGKR</sequence>
<organism evidence="1 2">
    <name type="scientific">Acaulospora colombiana</name>
    <dbReference type="NCBI Taxonomy" id="27376"/>
    <lineage>
        <taxon>Eukaryota</taxon>
        <taxon>Fungi</taxon>
        <taxon>Fungi incertae sedis</taxon>
        <taxon>Mucoromycota</taxon>
        <taxon>Glomeromycotina</taxon>
        <taxon>Glomeromycetes</taxon>
        <taxon>Diversisporales</taxon>
        <taxon>Acaulosporaceae</taxon>
        <taxon>Acaulospora</taxon>
    </lineage>
</organism>
<dbReference type="Proteomes" id="UP000789525">
    <property type="component" value="Unassembled WGS sequence"/>
</dbReference>
<feature type="non-terminal residue" evidence="1">
    <location>
        <position position="44"/>
    </location>
</feature>
<accession>A0ACA9KBB0</accession>
<keyword evidence="2" id="KW-1185">Reference proteome</keyword>
<evidence type="ECO:0000313" key="1">
    <source>
        <dbReference type="EMBL" id="CAG8463083.1"/>
    </source>
</evidence>
<evidence type="ECO:0000313" key="2">
    <source>
        <dbReference type="Proteomes" id="UP000789525"/>
    </source>
</evidence>
<name>A0ACA9KBB0_9GLOM</name>
<proteinExistence type="predicted"/>
<protein>
    <submittedName>
        <fullName evidence="1">9587_t:CDS:1</fullName>
    </submittedName>
</protein>
<comment type="caution">
    <text evidence="1">The sequence shown here is derived from an EMBL/GenBank/DDBJ whole genome shotgun (WGS) entry which is preliminary data.</text>
</comment>